<keyword evidence="11" id="KW-0317">Glutathione biosynthesis</keyword>
<dbReference type="SUPFAM" id="SSF56235">
    <property type="entry name" value="N-terminal nucleophile aminohydrolases (Ntn hydrolases)"/>
    <property type="match status" value="1"/>
</dbReference>
<accession>A0AA37ST90</accession>
<comment type="caution">
    <text evidence="12">The sequence shown here is derived from an EMBL/GenBank/DDBJ whole genome shotgun (WGS) entry which is preliminary data.</text>
</comment>
<dbReference type="InterPro" id="IPR051792">
    <property type="entry name" value="GGT_bact"/>
</dbReference>
<dbReference type="PANTHER" id="PTHR43199:SF1">
    <property type="entry name" value="GLUTATHIONE HYDROLASE PROENZYME"/>
    <property type="match status" value="1"/>
</dbReference>
<evidence type="ECO:0000313" key="12">
    <source>
        <dbReference type="EMBL" id="GLR19682.1"/>
    </source>
</evidence>
<keyword evidence="7 11" id="KW-0012">Acyltransferase</keyword>
<feature type="binding site" evidence="10">
    <location>
        <begin position="452"/>
        <end position="453"/>
    </location>
    <ligand>
        <name>L-glutamate</name>
        <dbReference type="ChEBI" id="CHEBI:29985"/>
    </ligand>
</feature>
<dbReference type="Pfam" id="PF01019">
    <property type="entry name" value="G_glu_transpept"/>
    <property type="match status" value="1"/>
</dbReference>
<evidence type="ECO:0000256" key="5">
    <source>
        <dbReference type="ARBA" id="ARBA00022801"/>
    </source>
</evidence>
<dbReference type="AlphaFoldDB" id="A0AA37ST90"/>
<evidence type="ECO:0000256" key="4">
    <source>
        <dbReference type="ARBA" id="ARBA00022679"/>
    </source>
</evidence>
<reference evidence="12" key="1">
    <citation type="journal article" date="2014" name="Int. J. Syst. Evol. Microbiol.">
        <title>Complete genome sequence of Corynebacterium casei LMG S-19264T (=DSM 44701T), isolated from a smear-ripened cheese.</title>
        <authorList>
            <consortium name="US DOE Joint Genome Institute (JGI-PGF)"/>
            <person name="Walter F."/>
            <person name="Albersmeier A."/>
            <person name="Kalinowski J."/>
            <person name="Ruckert C."/>
        </authorList>
    </citation>
    <scope>NUCLEOTIDE SEQUENCE</scope>
    <source>
        <strain evidence="12">NBRC 108769</strain>
    </source>
</reference>
<comment type="pathway">
    <text evidence="11">Sulfur metabolism; glutathione metabolism.</text>
</comment>
<comment type="subunit">
    <text evidence="11">This enzyme consists of two polypeptide chains, which are synthesized in precursor form from a single polypeptide.</text>
</comment>
<dbReference type="Gene3D" id="1.10.246.130">
    <property type="match status" value="1"/>
</dbReference>
<dbReference type="EC" id="3.4.19.13" evidence="11"/>
<evidence type="ECO:0000256" key="11">
    <source>
        <dbReference type="RuleBase" id="RU368036"/>
    </source>
</evidence>
<dbReference type="PANTHER" id="PTHR43199">
    <property type="entry name" value="GLUTATHIONE HYDROLASE"/>
    <property type="match status" value="1"/>
</dbReference>
<gene>
    <name evidence="12" type="primary">ggt</name>
    <name evidence="12" type="ORF">GCM10007940_42980</name>
</gene>
<feature type="binding site" evidence="10">
    <location>
        <position position="423"/>
    </location>
    <ligand>
        <name>L-glutamate</name>
        <dbReference type="ChEBI" id="CHEBI:29985"/>
    </ligand>
</feature>
<dbReference type="EMBL" id="BSOH01000031">
    <property type="protein sequence ID" value="GLR19682.1"/>
    <property type="molecule type" value="Genomic_DNA"/>
</dbReference>
<organism evidence="12 13">
    <name type="scientific">Portibacter lacus</name>
    <dbReference type="NCBI Taxonomy" id="1099794"/>
    <lineage>
        <taxon>Bacteria</taxon>
        <taxon>Pseudomonadati</taxon>
        <taxon>Bacteroidota</taxon>
        <taxon>Saprospiria</taxon>
        <taxon>Saprospirales</taxon>
        <taxon>Haliscomenobacteraceae</taxon>
        <taxon>Portibacter</taxon>
    </lineage>
</organism>
<reference evidence="12" key="2">
    <citation type="submission" date="2023-01" db="EMBL/GenBank/DDBJ databases">
        <title>Draft genome sequence of Portibacter lacus strain NBRC 108769.</title>
        <authorList>
            <person name="Sun Q."/>
            <person name="Mori K."/>
        </authorList>
    </citation>
    <scope>NUCLEOTIDE SEQUENCE</scope>
    <source>
        <strain evidence="12">NBRC 108769</strain>
    </source>
</reference>
<dbReference type="PRINTS" id="PR01210">
    <property type="entry name" value="GGTRANSPTASE"/>
</dbReference>
<dbReference type="RefSeq" id="WP_235295084.1">
    <property type="nucleotide sequence ID" value="NZ_BSOH01000031.1"/>
</dbReference>
<dbReference type="InterPro" id="IPR000101">
    <property type="entry name" value="GGT_peptidase"/>
</dbReference>
<dbReference type="GO" id="GO:0036374">
    <property type="term" value="F:glutathione hydrolase activity"/>
    <property type="evidence" value="ECO:0007669"/>
    <property type="project" value="UniProtKB-UniRule"/>
</dbReference>
<dbReference type="InterPro" id="IPR043137">
    <property type="entry name" value="GGT_ssub_C"/>
</dbReference>
<evidence type="ECO:0000256" key="3">
    <source>
        <dbReference type="ARBA" id="ARBA00009381"/>
    </source>
</evidence>
<evidence type="ECO:0000256" key="7">
    <source>
        <dbReference type="ARBA" id="ARBA00023315"/>
    </source>
</evidence>
<feature type="binding site" evidence="10">
    <location>
        <position position="107"/>
    </location>
    <ligand>
        <name>L-glutamate</name>
        <dbReference type="ChEBI" id="CHEBI:29985"/>
    </ligand>
</feature>
<comment type="similarity">
    <text evidence="3 11">Belongs to the gamma-glutamyltransferase family.</text>
</comment>
<evidence type="ECO:0000256" key="1">
    <source>
        <dbReference type="ARBA" id="ARBA00001049"/>
    </source>
</evidence>
<evidence type="ECO:0000256" key="8">
    <source>
        <dbReference type="ARBA" id="ARBA00047417"/>
    </source>
</evidence>
<dbReference type="GO" id="GO:0006750">
    <property type="term" value="P:glutathione biosynthetic process"/>
    <property type="evidence" value="ECO:0007669"/>
    <property type="project" value="UniProtKB-KW"/>
</dbReference>
<feature type="active site" description="Nucleophile" evidence="9">
    <location>
        <position position="381"/>
    </location>
</feature>
<keyword evidence="5 11" id="KW-0378">Hydrolase</keyword>
<dbReference type="NCBIfam" id="TIGR00066">
    <property type="entry name" value="g_glut_trans"/>
    <property type="match status" value="1"/>
</dbReference>
<keyword evidence="4 11" id="KW-0808">Transferase</keyword>
<dbReference type="Proteomes" id="UP001156666">
    <property type="component" value="Unassembled WGS sequence"/>
</dbReference>
<comment type="catalytic activity">
    <reaction evidence="2 11">
        <text>glutathione + H2O = L-cysteinylglycine + L-glutamate</text>
        <dbReference type="Rhea" id="RHEA:28807"/>
        <dbReference type="ChEBI" id="CHEBI:15377"/>
        <dbReference type="ChEBI" id="CHEBI:29985"/>
        <dbReference type="ChEBI" id="CHEBI:57925"/>
        <dbReference type="ChEBI" id="CHEBI:61694"/>
        <dbReference type="EC" id="3.4.19.13"/>
    </reaction>
</comment>
<comment type="PTM">
    <text evidence="11">Cleaved by autocatalysis into a large and a small subunit.</text>
</comment>
<evidence type="ECO:0000313" key="13">
    <source>
        <dbReference type="Proteomes" id="UP001156666"/>
    </source>
</evidence>
<protein>
    <recommendedName>
        <fullName evidence="11">Glutathione hydrolase proenzyme</fullName>
        <ecNumber evidence="11">2.3.2.2</ecNumber>
        <ecNumber evidence="11">3.4.19.13</ecNumber>
    </recommendedName>
    <component>
        <recommendedName>
            <fullName evidence="11">Glutathione hydrolase large chain</fullName>
        </recommendedName>
    </component>
    <component>
        <recommendedName>
            <fullName evidence="11">Glutathione hydrolase small chain</fullName>
        </recommendedName>
    </component>
</protein>
<evidence type="ECO:0000256" key="2">
    <source>
        <dbReference type="ARBA" id="ARBA00001089"/>
    </source>
</evidence>
<comment type="catalytic activity">
    <reaction evidence="8 11">
        <text>an N-terminal (5-L-glutamyl)-[peptide] + an alpha-amino acid = 5-L-glutamyl amino acid + an N-terminal L-alpha-aminoacyl-[peptide]</text>
        <dbReference type="Rhea" id="RHEA:23904"/>
        <dbReference type="Rhea" id="RHEA-COMP:9780"/>
        <dbReference type="Rhea" id="RHEA-COMP:9795"/>
        <dbReference type="ChEBI" id="CHEBI:77644"/>
        <dbReference type="ChEBI" id="CHEBI:78597"/>
        <dbReference type="ChEBI" id="CHEBI:78599"/>
        <dbReference type="ChEBI" id="CHEBI:78608"/>
        <dbReference type="EC" id="2.3.2.2"/>
    </reaction>
</comment>
<dbReference type="InterPro" id="IPR043138">
    <property type="entry name" value="GGT_lsub"/>
</dbReference>
<proteinExistence type="inferred from homology"/>
<feature type="binding site" evidence="10">
    <location>
        <begin position="399"/>
        <end position="401"/>
    </location>
    <ligand>
        <name>L-glutamate</name>
        <dbReference type="ChEBI" id="CHEBI:29985"/>
    </ligand>
</feature>
<keyword evidence="13" id="KW-1185">Reference proteome</keyword>
<dbReference type="GO" id="GO:0103068">
    <property type="term" value="F:leukotriene C4 gamma-glutamyl transferase activity"/>
    <property type="evidence" value="ECO:0007669"/>
    <property type="project" value="UniProtKB-EC"/>
</dbReference>
<feature type="binding site" evidence="10">
    <location>
        <position position="474"/>
    </location>
    <ligand>
        <name>L-glutamate</name>
        <dbReference type="ChEBI" id="CHEBI:29985"/>
    </ligand>
</feature>
<comment type="catalytic activity">
    <reaction evidence="1 11">
        <text>an S-substituted glutathione + H2O = an S-substituted L-cysteinylglycine + L-glutamate</text>
        <dbReference type="Rhea" id="RHEA:59468"/>
        <dbReference type="ChEBI" id="CHEBI:15377"/>
        <dbReference type="ChEBI" id="CHEBI:29985"/>
        <dbReference type="ChEBI" id="CHEBI:90779"/>
        <dbReference type="ChEBI" id="CHEBI:143103"/>
        <dbReference type="EC" id="3.4.19.13"/>
    </reaction>
</comment>
<name>A0AA37ST90_9BACT</name>
<dbReference type="InterPro" id="IPR029055">
    <property type="entry name" value="Ntn_hydrolases_N"/>
</dbReference>
<dbReference type="EC" id="2.3.2.2" evidence="11"/>
<evidence type="ECO:0000256" key="6">
    <source>
        <dbReference type="ARBA" id="ARBA00023145"/>
    </source>
</evidence>
<sequence length="570" mass="62329">MKNLFYFACLSLLFGLNSCKSITQSSPESIYPLNKSIQAKNAAVVTAHYVASEVGKSILEKGGNAVDAAIAVQFALDVCFPVAGNIGGGGFMIYRENGGAVYTLDYREKAPLAATADMYLDENGDADLNKSQLGHLAVGVPGSVDGMVQAYKRFSKLKDWKTLVQPSVDIAKKGFKLTASQAAYLNETKPKFEKANTRPNQFSDSKRFKTGELLVQKDLARVYEAIRDNGREGFYGGWVADSIVAEMKRGNGIITLEDLEKYQAKWREPVAGYYDDYKVYSMAPPSSGGVLLIQMLEMLEDYDLKDMGFHSTESIHLITEVERRAFADRAKHLGDTDFYPVPLKEMMDSLYARKRMIDFDPKQASLSSQIGAGELKESEQTTHFCIVDNEGNAVSITTTLNGGYGSKVIVGGTGIFLNNEMDDFSAKPGTPNMFGLIGAEANKIEPEKRMLSSMTPTIIEKNGELVMVLGTPGGSTIITSVLQVALNYMEFGMDANEAVQASRFHHQWLPNVITSEKSAISPEVLKELNSMGHEVVIRGKIGRMEAIIKMQDGSLDAAADTRGDDHASGY</sequence>
<dbReference type="GO" id="GO:0006751">
    <property type="term" value="P:glutathione catabolic process"/>
    <property type="evidence" value="ECO:0007669"/>
    <property type="project" value="UniProtKB-UniRule"/>
</dbReference>
<evidence type="ECO:0000256" key="10">
    <source>
        <dbReference type="PIRSR" id="PIRSR600101-2"/>
    </source>
</evidence>
<evidence type="ECO:0000256" key="9">
    <source>
        <dbReference type="PIRSR" id="PIRSR600101-1"/>
    </source>
</evidence>
<keyword evidence="6 11" id="KW-0865">Zymogen</keyword>
<dbReference type="Gene3D" id="3.60.20.40">
    <property type="match status" value="1"/>
</dbReference>